<accession>A0A381Q6N7</accession>
<dbReference type="EMBL" id="UINC01001173">
    <property type="protein sequence ID" value="SUZ73273.1"/>
    <property type="molecule type" value="Genomic_DNA"/>
</dbReference>
<organism evidence="1">
    <name type="scientific">marine metagenome</name>
    <dbReference type="NCBI Taxonomy" id="408172"/>
    <lineage>
        <taxon>unclassified sequences</taxon>
        <taxon>metagenomes</taxon>
        <taxon>ecological metagenomes</taxon>
    </lineage>
</organism>
<proteinExistence type="predicted"/>
<dbReference type="SUPFAM" id="SSF51182">
    <property type="entry name" value="RmlC-like cupins"/>
    <property type="match status" value="1"/>
</dbReference>
<dbReference type="Gene3D" id="2.60.120.10">
    <property type="entry name" value="Jelly Rolls"/>
    <property type="match status" value="1"/>
</dbReference>
<dbReference type="InterPro" id="IPR011051">
    <property type="entry name" value="RmlC_Cupin_sf"/>
</dbReference>
<evidence type="ECO:0008006" key="2">
    <source>
        <dbReference type="Google" id="ProtNLM"/>
    </source>
</evidence>
<protein>
    <recommendedName>
        <fullName evidence="2">Cupin 2 conserved barrel domain-containing protein</fullName>
    </recommendedName>
</protein>
<name>A0A381Q6N7_9ZZZZ</name>
<dbReference type="AlphaFoldDB" id="A0A381Q6N7"/>
<gene>
    <name evidence="1" type="ORF">METZ01_LOCUS26127</name>
</gene>
<reference evidence="1" key="1">
    <citation type="submission" date="2018-05" db="EMBL/GenBank/DDBJ databases">
        <authorList>
            <person name="Lanie J.A."/>
            <person name="Ng W.-L."/>
            <person name="Kazmierczak K.M."/>
            <person name="Andrzejewski T.M."/>
            <person name="Davidsen T.M."/>
            <person name="Wayne K.J."/>
            <person name="Tettelin H."/>
            <person name="Glass J.I."/>
            <person name="Rusch D."/>
            <person name="Podicherti R."/>
            <person name="Tsui H.-C.T."/>
            <person name="Winkler M.E."/>
        </authorList>
    </citation>
    <scope>NUCLEOTIDE SEQUENCE</scope>
</reference>
<evidence type="ECO:0000313" key="1">
    <source>
        <dbReference type="EMBL" id="SUZ73273.1"/>
    </source>
</evidence>
<sequence>MRNRPLLWLAVLVLIPAVAIVAQQSASTTRRIPQFENDHVKVWKSIILPNQPLSMHRHEHSRALIALTDGNLDIVQNSGERETVHWQAGNAYWLTHDEPGTLHADVNNSGQPIEVIVVELKNDR</sequence>
<dbReference type="InterPro" id="IPR014710">
    <property type="entry name" value="RmlC-like_jellyroll"/>
</dbReference>